<gene>
    <name evidence="2" type="ORF">CSO01_02340</name>
</gene>
<accession>A0A512P8J1</accession>
<evidence type="ECO:0000256" key="1">
    <source>
        <dbReference type="SAM" id="Phobius"/>
    </source>
</evidence>
<keyword evidence="1" id="KW-0472">Membrane</keyword>
<keyword evidence="1" id="KW-0812">Transmembrane</keyword>
<name>A0A512P8J1_9CELL</name>
<dbReference type="AlphaFoldDB" id="A0A512P8J1"/>
<keyword evidence="3" id="KW-1185">Reference proteome</keyword>
<organism evidence="2 3">
    <name type="scientific">Cellulomonas soli</name>
    <dbReference type="NCBI Taxonomy" id="931535"/>
    <lineage>
        <taxon>Bacteria</taxon>
        <taxon>Bacillati</taxon>
        <taxon>Actinomycetota</taxon>
        <taxon>Actinomycetes</taxon>
        <taxon>Micrococcales</taxon>
        <taxon>Cellulomonadaceae</taxon>
        <taxon>Cellulomonas</taxon>
    </lineage>
</organism>
<evidence type="ECO:0000313" key="2">
    <source>
        <dbReference type="EMBL" id="GEP67519.1"/>
    </source>
</evidence>
<sequence>MVLLVRLVLTVLVAAPFVALALLGVDDWHHVGPQAVDGVSTSTRCRYSDLGEPTACFGDFTSDDGTLTLHGVEIRLERELPHTGPATAAPAGGSWVALGAGGGRMVPLLVQQAGTVSLVWFIAYGLTIMGLIWLMVLWTARQVGRAFALAAGPAGPAGAARDPRVTGA</sequence>
<evidence type="ECO:0008006" key="4">
    <source>
        <dbReference type="Google" id="ProtNLM"/>
    </source>
</evidence>
<keyword evidence="1" id="KW-1133">Transmembrane helix</keyword>
<protein>
    <recommendedName>
        <fullName evidence="4">Transmembrane protein</fullName>
    </recommendedName>
</protein>
<proteinExistence type="predicted"/>
<reference evidence="2 3" key="1">
    <citation type="submission" date="2019-07" db="EMBL/GenBank/DDBJ databases">
        <title>Whole genome shotgun sequence of Cellulomonas soli NBRC 109434.</title>
        <authorList>
            <person name="Hosoyama A."/>
            <person name="Uohara A."/>
            <person name="Ohji S."/>
            <person name="Ichikawa N."/>
        </authorList>
    </citation>
    <scope>NUCLEOTIDE SEQUENCE [LARGE SCALE GENOMIC DNA]</scope>
    <source>
        <strain evidence="2 3">NBRC 109434</strain>
    </source>
</reference>
<comment type="caution">
    <text evidence="2">The sequence shown here is derived from an EMBL/GenBank/DDBJ whole genome shotgun (WGS) entry which is preliminary data.</text>
</comment>
<dbReference type="EMBL" id="BKAL01000001">
    <property type="protein sequence ID" value="GEP67519.1"/>
    <property type="molecule type" value="Genomic_DNA"/>
</dbReference>
<dbReference type="Proteomes" id="UP000321798">
    <property type="component" value="Unassembled WGS sequence"/>
</dbReference>
<evidence type="ECO:0000313" key="3">
    <source>
        <dbReference type="Proteomes" id="UP000321798"/>
    </source>
</evidence>
<feature type="transmembrane region" description="Helical" evidence="1">
    <location>
        <begin position="118"/>
        <end position="138"/>
    </location>
</feature>